<reference evidence="1 2" key="1">
    <citation type="submission" date="2018-06" db="EMBL/GenBank/DDBJ databases">
        <title>Sphaerisporangium craniellae sp. nov., isolated from a marine sponge in the South China Sea.</title>
        <authorList>
            <person name="Li L."/>
        </authorList>
    </citation>
    <scope>NUCLEOTIDE SEQUENCE [LARGE SCALE GENOMIC DNA]</scope>
    <source>
        <strain evidence="1 2">CCTCC AA 208026</strain>
    </source>
</reference>
<gene>
    <name evidence="1" type="ORF">DQ384_26690</name>
</gene>
<dbReference type="OrthoDB" id="3215499at2"/>
<accession>A0A367FAV1</accession>
<evidence type="ECO:0000313" key="2">
    <source>
        <dbReference type="Proteomes" id="UP000253094"/>
    </source>
</evidence>
<evidence type="ECO:0008006" key="3">
    <source>
        <dbReference type="Google" id="ProtNLM"/>
    </source>
</evidence>
<protein>
    <recommendedName>
        <fullName evidence="3">WxL domain-containing protein</fullName>
    </recommendedName>
</protein>
<comment type="caution">
    <text evidence="1">The sequence shown here is derived from an EMBL/GenBank/DDBJ whole genome shotgun (WGS) entry which is preliminary data.</text>
</comment>
<name>A0A367FAV1_9ACTN</name>
<sequence>MNVVVTSSITLTELTPSFTLTGAPGEVVTTGANPVRMRVTTNNFAGYTVTVAPRTAALTPSIAGNTDTIPTNLLQVNGPAQGSAYVPLSFGTPVVVATKSSASGADGDVIVNNYRITIPFVRPDTYSGILDYVATTL</sequence>
<dbReference type="AlphaFoldDB" id="A0A367FAV1"/>
<proteinExistence type="predicted"/>
<dbReference type="Proteomes" id="UP000253094">
    <property type="component" value="Unassembled WGS sequence"/>
</dbReference>
<evidence type="ECO:0000313" key="1">
    <source>
        <dbReference type="EMBL" id="RCG27391.1"/>
    </source>
</evidence>
<organism evidence="1 2">
    <name type="scientific">Sphaerisporangium album</name>
    <dbReference type="NCBI Taxonomy" id="509200"/>
    <lineage>
        <taxon>Bacteria</taxon>
        <taxon>Bacillati</taxon>
        <taxon>Actinomycetota</taxon>
        <taxon>Actinomycetes</taxon>
        <taxon>Streptosporangiales</taxon>
        <taxon>Streptosporangiaceae</taxon>
        <taxon>Sphaerisporangium</taxon>
    </lineage>
</organism>
<keyword evidence="2" id="KW-1185">Reference proteome</keyword>
<dbReference type="EMBL" id="QOIL01000016">
    <property type="protein sequence ID" value="RCG27391.1"/>
    <property type="molecule type" value="Genomic_DNA"/>
</dbReference>